<dbReference type="Gene3D" id="6.10.140.2220">
    <property type="match status" value="1"/>
</dbReference>
<dbReference type="EMBL" id="CACRXK020001181">
    <property type="protein sequence ID" value="CAB3987486.1"/>
    <property type="molecule type" value="Genomic_DNA"/>
</dbReference>
<dbReference type="FunFam" id="2.30.30.140:FF:000018">
    <property type="entry name" value="Serine/threonine-protein kinase 31"/>
    <property type="match status" value="1"/>
</dbReference>
<feature type="compositionally biased region" description="Low complexity" evidence="1">
    <location>
        <begin position="1487"/>
        <end position="1500"/>
    </location>
</feature>
<dbReference type="Pfam" id="PF00567">
    <property type="entry name" value="TUDOR"/>
    <property type="match status" value="4"/>
</dbReference>
<dbReference type="InterPro" id="IPR012677">
    <property type="entry name" value="Nucleotide-bd_a/b_plait_sf"/>
</dbReference>
<dbReference type="CDD" id="cd00590">
    <property type="entry name" value="RRM_SF"/>
    <property type="match status" value="1"/>
</dbReference>
<feature type="region of interest" description="Disordered" evidence="1">
    <location>
        <begin position="351"/>
        <end position="380"/>
    </location>
</feature>
<dbReference type="Gene3D" id="3.30.70.330">
    <property type="match status" value="1"/>
</dbReference>
<dbReference type="OrthoDB" id="341421at2759"/>
<dbReference type="InterPro" id="IPR035437">
    <property type="entry name" value="SNase_OB-fold_sf"/>
</dbReference>
<gene>
    <name evidence="2" type="ORF">PACLA_8A073590</name>
</gene>
<evidence type="ECO:0000313" key="2">
    <source>
        <dbReference type="EMBL" id="CAB3987486.1"/>
    </source>
</evidence>
<dbReference type="PROSITE" id="PS50304">
    <property type="entry name" value="TUDOR"/>
    <property type="match status" value="4"/>
</dbReference>
<keyword evidence="3" id="KW-1185">Reference proteome</keyword>
<sequence length="1796" mass="200352">MTEMGDECFFDISAPQLSGNLSSSPWMTQNESNVQRQQQIPNHVPPINDGLNVPFPVSPAANCGASNKQGDNMDTWDPMDDDFACPTFNSYKNFDVLKAEHPSDKSPEKSIRQSPEKRAEEISLYVGNIPLSITNEGIRNLFLAVGEVQSCKILPPKDPSNDTKYGFVKFCLWREAIKAIETFDGFYVGSEKNLQVRVAHRRRGGDDYFAMKDDEYSSSDGTSQNTPTNRHPPFNDYNFDDEATSDQNLGISQDRPAEVNHSQQHPMKVNNINSDQHLNMLSGNLGNSEQTGSVKLPNETSHVSPAREKLPCTRCEKLCTQRCVACKAPYCSRECQKIDRARHKLVCTYQSNTNTPKPANSSTPAPIPAQVPEREPDNDSDFDCIDISLDTTHSTRKEIAKDEIKNSIQSSKGNIVLDSGYTSQKEDMSIAIPCESHCEEINTDTGMEIPHSDMPGAQTWLEKNFSAYVTAVSFVNSFWAVVRTPDYPRFCELTAEMAEIKEENLEKMAVVNVGSPCLVRYSLDNCWYRSRITQGNTEQVEIIFVDYGNKEWKNIHDLYQLPQGFGDVPPQAHQFFLRGVTLESSSEIDQRMIKLLDSMISGKTLQVELVYYSAPRCIPEVILRENDDRESINQRMINYLEQELTSNFIGSSGLPYHSHVDKNMGINCVPVDSYDSHGVSGKVPMSGYLSDNILANEAVTAYESYDVPPNDSMIGNLSDNTPDRNPVTGCLSDNVPENNTDYLCGTISYDNGPTANDASGNTPPNHSMTSFTTSDPLQPVSNQVSPNPNTVLKTHMASEVPIDILPSTETFDIFVWHFVTPTSFWIWFLDSAKELYKQLASMLSETYEQSTYAEYLPIVGELIAAKFTDGVWYRATLDCINNDCSLKVTFIDFGNSEDVSLHDTRKITDTLAAFPTLATKCALYGMEKPIRNWSAECIQFCNELMLNKRGSARVQSQVQDLLVLRVDIEVNGEMKSVVDEIIKQGYLISENSGVVPANSPNTPTEQTSMNKESATFHYQPFVSDNKRVLPSNEPVLPDNKPVSPFNQPVIASSHPLSPSYKPEFPHDMKPALPHHQTTLQERKPAIPSNQPPDKYPRPEDNSVSSDNKPTTFGNRPCTKPASPTSQAVFRNNKPVLPDNKPVLPVSKPVEFSNQLVNPNRNPAFKPVISDSSPVLSTSQPVSSSCKPLLLHNKPDALFKPPVYSGNKITSPANNSSTQLVSPNIQPVSAEYKTNKVYNVESQPNTKPARSSSTTNQESSLQSAATSPQLSQISLNSVPTGQKMEANCKTMLPLPTVPNTEFNVIVNDVLSADMFYAQITCANLVSELHKCVVELNEYVTKKHPPKIENAAVGTLGCVKFSRDKVWYRAQVVKINYGNYKVRFIDFGNIQDVSPDEFLEAPEFFYQLAPQALCCRLGASDHVWGEQSKNMMEGLTLNKQLSCKVIGGTSWPRFAVKLQRTVGDQIMDIAEELNKGMTPRRPVRTSPFPSNTSSSRAPSHRSASSKRQSNTFSDQVLNPAIFRSGIGKVGEKYAVSISTIFHPTYFWVQPAENVENVKRLHEELNSHHNNNSYPPFKPLVNSLCVYYDAYKRQWYRAFVRQVTSKGLVVHSVDFGYQSLVDEKLIRPLEEKFCSQPFGAILCSMVDVLPYDGKLWTAEATKYFRSKVKSKVVTIRVIFNSKARLFVQVFDPDSSDECLLETALIANGMAKKFQRKSTRSEPISCVDQMLDVPNMPTAELSLSDDRNIGLQISSQDQSGQDYSLQNQSSARSVHQDNANRTDSNRAQGYIGNVRSRPGS</sequence>
<dbReference type="Gene3D" id="2.40.50.90">
    <property type="match status" value="4"/>
</dbReference>
<dbReference type="SUPFAM" id="SSF54928">
    <property type="entry name" value="RNA-binding domain, RBD"/>
    <property type="match status" value="1"/>
</dbReference>
<dbReference type="PANTHER" id="PTHR22948">
    <property type="entry name" value="TUDOR DOMAIN CONTAINING PROTEIN"/>
    <property type="match status" value="1"/>
</dbReference>
<dbReference type="SMART" id="SM00333">
    <property type="entry name" value="TUDOR"/>
    <property type="match status" value="4"/>
</dbReference>
<feature type="compositionally biased region" description="Polar residues" evidence="1">
    <location>
        <begin position="1750"/>
        <end position="1769"/>
    </location>
</feature>
<feature type="region of interest" description="Disordered" evidence="1">
    <location>
        <begin position="754"/>
        <end position="781"/>
    </location>
</feature>
<dbReference type="Pfam" id="PF00076">
    <property type="entry name" value="RRM_1"/>
    <property type="match status" value="1"/>
</dbReference>
<feature type="region of interest" description="Disordered" evidence="1">
    <location>
        <begin position="1471"/>
        <end position="1509"/>
    </location>
</feature>
<dbReference type="GO" id="GO:0003723">
    <property type="term" value="F:RNA binding"/>
    <property type="evidence" value="ECO:0007669"/>
    <property type="project" value="UniProtKB-UniRule"/>
</dbReference>
<dbReference type="PROSITE" id="PS50102">
    <property type="entry name" value="RRM"/>
    <property type="match status" value="1"/>
</dbReference>
<evidence type="ECO:0000313" key="3">
    <source>
        <dbReference type="Proteomes" id="UP001152795"/>
    </source>
</evidence>
<feature type="region of interest" description="Disordered" evidence="1">
    <location>
        <begin position="1235"/>
        <end position="1272"/>
    </location>
</feature>
<dbReference type="InterPro" id="IPR050621">
    <property type="entry name" value="Tudor_domain_containing"/>
</dbReference>
<feature type="compositionally biased region" description="Polar residues" evidence="1">
    <location>
        <begin position="218"/>
        <end position="229"/>
    </location>
</feature>
<organism evidence="2 3">
    <name type="scientific">Paramuricea clavata</name>
    <name type="common">Red gorgonian</name>
    <name type="synonym">Violescent sea-whip</name>
    <dbReference type="NCBI Taxonomy" id="317549"/>
    <lineage>
        <taxon>Eukaryota</taxon>
        <taxon>Metazoa</taxon>
        <taxon>Cnidaria</taxon>
        <taxon>Anthozoa</taxon>
        <taxon>Octocorallia</taxon>
        <taxon>Malacalcyonacea</taxon>
        <taxon>Plexauridae</taxon>
        <taxon>Paramuricea</taxon>
    </lineage>
</organism>
<dbReference type="InterPro" id="IPR002999">
    <property type="entry name" value="Tudor"/>
</dbReference>
<feature type="compositionally biased region" description="Basic and acidic residues" evidence="1">
    <location>
        <begin position="1770"/>
        <end position="1780"/>
    </location>
</feature>
<dbReference type="SMART" id="SM00360">
    <property type="entry name" value="RRM"/>
    <property type="match status" value="1"/>
</dbReference>
<dbReference type="InterPro" id="IPR035979">
    <property type="entry name" value="RBD_domain_sf"/>
</dbReference>
<feature type="region of interest" description="Disordered" evidence="1">
    <location>
        <begin position="1750"/>
        <end position="1796"/>
    </location>
</feature>
<dbReference type="SUPFAM" id="SSF63748">
    <property type="entry name" value="Tudor/PWWP/MBT"/>
    <property type="match status" value="4"/>
</dbReference>
<dbReference type="Proteomes" id="UP001152795">
    <property type="component" value="Unassembled WGS sequence"/>
</dbReference>
<feature type="compositionally biased region" description="Polar residues" evidence="1">
    <location>
        <begin position="1101"/>
        <end position="1113"/>
    </location>
</feature>
<evidence type="ECO:0000256" key="1">
    <source>
        <dbReference type="SAM" id="MobiDB-lite"/>
    </source>
</evidence>
<protein>
    <submittedName>
        <fullName evidence="2">Tudor domain-containing 1</fullName>
    </submittedName>
</protein>
<dbReference type="SUPFAM" id="SSF144232">
    <property type="entry name" value="HIT/MYND zinc finger-like"/>
    <property type="match status" value="1"/>
</dbReference>
<proteinExistence type="predicted"/>
<feature type="region of interest" description="Disordered" evidence="1">
    <location>
        <begin position="1027"/>
        <end position="1141"/>
    </location>
</feature>
<feature type="compositionally biased region" description="Polar residues" evidence="1">
    <location>
        <begin position="1044"/>
        <end position="1056"/>
    </location>
</feature>
<dbReference type="InterPro" id="IPR000504">
    <property type="entry name" value="RRM_dom"/>
</dbReference>
<comment type="caution">
    <text evidence="2">The sequence shown here is derived from an EMBL/GenBank/DDBJ whole genome shotgun (WGS) entry which is preliminary data.</text>
</comment>
<dbReference type="Gene3D" id="2.30.30.140">
    <property type="match status" value="4"/>
</dbReference>
<feature type="compositionally biased region" description="Polar residues" evidence="1">
    <location>
        <begin position="351"/>
        <end position="364"/>
    </location>
</feature>
<reference evidence="2" key="1">
    <citation type="submission" date="2020-04" db="EMBL/GenBank/DDBJ databases">
        <authorList>
            <person name="Alioto T."/>
            <person name="Alioto T."/>
            <person name="Gomez Garrido J."/>
        </authorList>
    </citation>
    <scope>NUCLEOTIDE SEQUENCE</scope>
    <source>
        <strain evidence="2">A484AB</strain>
    </source>
</reference>
<accession>A0A7D9DLE5</accession>
<name>A0A7D9DLE5_PARCT</name>
<feature type="region of interest" description="Disordered" evidence="1">
    <location>
        <begin position="208"/>
        <end position="249"/>
    </location>
</feature>
<dbReference type="PANTHER" id="PTHR22948:SF29">
    <property type="entry name" value="FI02030P-RELATED"/>
    <property type="match status" value="1"/>
</dbReference>